<dbReference type="Proteomes" id="UP000199518">
    <property type="component" value="Unassembled WGS sequence"/>
</dbReference>
<protein>
    <recommendedName>
        <fullName evidence="3">DUF2971 domain-containing protein</fullName>
    </recommendedName>
</protein>
<dbReference type="AlphaFoldDB" id="A0A1I3B2I2"/>
<organism evidence="1 2">
    <name type="scientific">Planctomicrobium piriforme</name>
    <dbReference type="NCBI Taxonomy" id="1576369"/>
    <lineage>
        <taxon>Bacteria</taxon>
        <taxon>Pseudomonadati</taxon>
        <taxon>Planctomycetota</taxon>
        <taxon>Planctomycetia</taxon>
        <taxon>Planctomycetales</taxon>
        <taxon>Planctomycetaceae</taxon>
        <taxon>Planctomicrobium</taxon>
    </lineage>
</organism>
<proteinExistence type="predicted"/>
<accession>A0A1I3B2I2</accession>
<gene>
    <name evidence="1" type="ORF">SAMN05421753_101162</name>
</gene>
<evidence type="ECO:0008006" key="3">
    <source>
        <dbReference type="Google" id="ProtNLM"/>
    </source>
</evidence>
<dbReference type="EMBL" id="FOQD01000001">
    <property type="protein sequence ID" value="SFH55901.1"/>
    <property type="molecule type" value="Genomic_DNA"/>
</dbReference>
<reference evidence="2" key="1">
    <citation type="submission" date="2016-10" db="EMBL/GenBank/DDBJ databases">
        <authorList>
            <person name="Varghese N."/>
            <person name="Submissions S."/>
        </authorList>
    </citation>
    <scope>NUCLEOTIDE SEQUENCE [LARGE SCALE GENOMIC DNA]</scope>
    <source>
        <strain evidence="2">DSM 26348</strain>
    </source>
</reference>
<name>A0A1I3B2I2_9PLAN</name>
<dbReference type="InterPro" id="IPR021352">
    <property type="entry name" value="DUF2971"/>
</dbReference>
<dbReference type="Pfam" id="PF11185">
    <property type="entry name" value="DUF2971"/>
    <property type="match status" value="1"/>
</dbReference>
<dbReference type="RefSeq" id="WP_175516954.1">
    <property type="nucleotide sequence ID" value="NZ_FOQD01000001.1"/>
</dbReference>
<keyword evidence="2" id="KW-1185">Reference proteome</keyword>
<evidence type="ECO:0000313" key="1">
    <source>
        <dbReference type="EMBL" id="SFH55901.1"/>
    </source>
</evidence>
<sequence length="267" mass="31313">MGDTILEILNSQQRGNGLVYHYCSLSALVGILQTQELRMSSLYWMDDPGEMFWLAKIIRKEIQTLPHLDRHVKEFVQFLEQDDLPNIYCCSFSRHSDLLSQWFRYADEGYGFSIGFDRNLFDLGPHACGGNTAFWTDMDYSKSQQTAQAQRFVVALKNSDGGAISEMLRRMYLTLATAYKNPLFREERETRLVYRGVPTSGFDFFYRRGRDLVPYIKFPFPKEAIRQIRFGPRNKNRRNRDGVRALLQKHLYEVDQIRLTASRIPHR</sequence>
<dbReference type="STRING" id="1576369.SAMN05421753_101162"/>
<evidence type="ECO:0000313" key="2">
    <source>
        <dbReference type="Proteomes" id="UP000199518"/>
    </source>
</evidence>